<comment type="caution">
    <text evidence="2">The sequence shown here is derived from an EMBL/GenBank/DDBJ whole genome shotgun (WGS) entry which is preliminary data.</text>
</comment>
<feature type="non-terminal residue" evidence="2">
    <location>
        <position position="41"/>
    </location>
</feature>
<proteinExistence type="predicted"/>
<sequence>MVRRAGSSTSDEMPAIPALTDPSQNPYYVHPNESATAALVT</sequence>
<organism evidence="2 3">
    <name type="scientific">Trifolium medium</name>
    <dbReference type="NCBI Taxonomy" id="97028"/>
    <lineage>
        <taxon>Eukaryota</taxon>
        <taxon>Viridiplantae</taxon>
        <taxon>Streptophyta</taxon>
        <taxon>Embryophyta</taxon>
        <taxon>Tracheophyta</taxon>
        <taxon>Spermatophyta</taxon>
        <taxon>Magnoliopsida</taxon>
        <taxon>eudicotyledons</taxon>
        <taxon>Gunneridae</taxon>
        <taxon>Pentapetalae</taxon>
        <taxon>rosids</taxon>
        <taxon>fabids</taxon>
        <taxon>Fabales</taxon>
        <taxon>Fabaceae</taxon>
        <taxon>Papilionoideae</taxon>
        <taxon>50 kb inversion clade</taxon>
        <taxon>NPAAA clade</taxon>
        <taxon>Hologalegina</taxon>
        <taxon>IRL clade</taxon>
        <taxon>Trifolieae</taxon>
        <taxon>Trifolium</taxon>
    </lineage>
</organism>
<feature type="compositionally biased region" description="Polar residues" evidence="1">
    <location>
        <begin position="1"/>
        <end position="11"/>
    </location>
</feature>
<evidence type="ECO:0000313" key="3">
    <source>
        <dbReference type="Proteomes" id="UP000265520"/>
    </source>
</evidence>
<evidence type="ECO:0000313" key="2">
    <source>
        <dbReference type="EMBL" id="MCI88489.1"/>
    </source>
</evidence>
<evidence type="ECO:0000256" key="1">
    <source>
        <dbReference type="SAM" id="MobiDB-lite"/>
    </source>
</evidence>
<dbReference type="AlphaFoldDB" id="A0A392VM71"/>
<dbReference type="EMBL" id="LXQA011194591">
    <property type="protein sequence ID" value="MCI88489.1"/>
    <property type="molecule type" value="Genomic_DNA"/>
</dbReference>
<accession>A0A392VM71</accession>
<dbReference type="Proteomes" id="UP000265520">
    <property type="component" value="Unassembled WGS sequence"/>
</dbReference>
<protein>
    <submittedName>
        <fullName evidence="2">Uncharacterized protein</fullName>
    </submittedName>
</protein>
<name>A0A392VM71_9FABA</name>
<feature type="region of interest" description="Disordered" evidence="1">
    <location>
        <begin position="1"/>
        <end position="41"/>
    </location>
</feature>
<reference evidence="2 3" key="1">
    <citation type="journal article" date="2018" name="Front. Plant Sci.">
        <title>Red Clover (Trifolium pratense) and Zigzag Clover (T. medium) - A Picture of Genomic Similarities and Differences.</title>
        <authorList>
            <person name="Dluhosova J."/>
            <person name="Istvanek J."/>
            <person name="Nedelnik J."/>
            <person name="Repkova J."/>
        </authorList>
    </citation>
    <scope>NUCLEOTIDE SEQUENCE [LARGE SCALE GENOMIC DNA]</scope>
    <source>
        <strain evidence="3">cv. 10/8</strain>
        <tissue evidence="2">Leaf</tissue>
    </source>
</reference>
<keyword evidence="3" id="KW-1185">Reference proteome</keyword>